<comment type="caution">
    <text evidence="2">The sequence shown here is derived from an EMBL/GenBank/DDBJ whole genome shotgun (WGS) entry which is preliminary data.</text>
</comment>
<dbReference type="InterPro" id="IPR024072">
    <property type="entry name" value="DHFR-like_dom_sf"/>
</dbReference>
<feature type="domain" description="Bacterial bifunctional deaminase-reductase C-terminal" evidence="1">
    <location>
        <begin position="4"/>
        <end position="183"/>
    </location>
</feature>
<organism evidence="2 3">
    <name type="scientific">Paractinoplanes lichenicola</name>
    <dbReference type="NCBI Taxonomy" id="2802976"/>
    <lineage>
        <taxon>Bacteria</taxon>
        <taxon>Bacillati</taxon>
        <taxon>Actinomycetota</taxon>
        <taxon>Actinomycetes</taxon>
        <taxon>Micromonosporales</taxon>
        <taxon>Micromonosporaceae</taxon>
        <taxon>Paractinoplanes</taxon>
    </lineage>
</organism>
<dbReference type="Proteomes" id="UP000598996">
    <property type="component" value="Unassembled WGS sequence"/>
</dbReference>
<evidence type="ECO:0000313" key="3">
    <source>
        <dbReference type="Proteomes" id="UP000598996"/>
    </source>
</evidence>
<name>A0ABS1VQ76_9ACTN</name>
<dbReference type="PANTHER" id="PTHR38011:SF11">
    <property type="entry name" value="2,5-DIAMINO-6-RIBOSYLAMINO-4(3H)-PYRIMIDINONE 5'-PHOSPHATE REDUCTASE"/>
    <property type="match status" value="1"/>
</dbReference>
<dbReference type="Pfam" id="PF01872">
    <property type="entry name" value="RibD_C"/>
    <property type="match status" value="1"/>
</dbReference>
<dbReference type="InterPro" id="IPR050765">
    <property type="entry name" value="Riboflavin_Biosynth_HTPR"/>
</dbReference>
<dbReference type="InterPro" id="IPR002734">
    <property type="entry name" value="RibDG_C"/>
</dbReference>
<dbReference type="PANTHER" id="PTHR38011">
    <property type="entry name" value="DIHYDROFOLATE REDUCTASE FAMILY PROTEIN (AFU_ORTHOLOGUE AFUA_8G06820)"/>
    <property type="match status" value="1"/>
</dbReference>
<gene>
    <name evidence="2" type="ORF">JKJ07_21515</name>
</gene>
<sequence length="191" mass="21047">MRKLVYYIASTIDGFIAGPDGTFEFFPFEPDLLEYIRTRYPETLPTHLREPLGIPADTPNRAFDTLVMGRGTLEPGLKAGITSPYAHLKQYVFSRTLPQGGDPEIVDGDPVEFVRKLKQQEGLDIWLCGGADLAGQLLPEVDELVIKLSPVIAGQGVPLVRRDFDPTRFTLVSAVPLASGVVVLTYRPYTA</sequence>
<proteinExistence type="predicted"/>
<accession>A0ABS1VQ76</accession>
<reference evidence="2 3" key="1">
    <citation type="submission" date="2021-01" db="EMBL/GenBank/DDBJ databases">
        <title>Actinoplanes sp. nov. LDG1-01 isolated from lichen.</title>
        <authorList>
            <person name="Saeng-In P."/>
            <person name="Phongsopitanun W."/>
            <person name="Kanchanasin P."/>
            <person name="Yuki M."/>
            <person name="Kudo T."/>
            <person name="Ohkuma M."/>
            <person name="Tanasupawat S."/>
        </authorList>
    </citation>
    <scope>NUCLEOTIDE SEQUENCE [LARGE SCALE GENOMIC DNA]</scope>
    <source>
        <strain evidence="2 3">LDG1-01</strain>
    </source>
</reference>
<dbReference type="EMBL" id="JAENHO010000006">
    <property type="protein sequence ID" value="MBL7256882.1"/>
    <property type="molecule type" value="Genomic_DNA"/>
</dbReference>
<protein>
    <submittedName>
        <fullName evidence="2">Dihydrofolate reductase family protein</fullName>
    </submittedName>
</protein>
<keyword evidence="3" id="KW-1185">Reference proteome</keyword>
<dbReference type="Gene3D" id="3.40.430.10">
    <property type="entry name" value="Dihydrofolate Reductase, subunit A"/>
    <property type="match status" value="1"/>
</dbReference>
<evidence type="ECO:0000313" key="2">
    <source>
        <dbReference type="EMBL" id="MBL7256882.1"/>
    </source>
</evidence>
<dbReference type="RefSeq" id="WP_202993490.1">
    <property type="nucleotide sequence ID" value="NZ_JAENHO010000006.1"/>
</dbReference>
<dbReference type="SUPFAM" id="SSF53597">
    <property type="entry name" value="Dihydrofolate reductase-like"/>
    <property type="match status" value="1"/>
</dbReference>
<evidence type="ECO:0000259" key="1">
    <source>
        <dbReference type="Pfam" id="PF01872"/>
    </source>
</evidence>